<evidence type="ECO:0000313" key="20">
    <source>
        <dbReference type="EMBL" id="TCS73099.1"/>
    </source>
</evidence>
<evidence type="ECO:0000256" key="15">
    <source>
        <dbReference type="PIRSR" id="PIRSR038455-1"/>
    </source>
</evidence>
<dbReference type="InterPro" id="IPR025710">
    <property type="entry name" value="SoxA"/>
</dbReference>
<gene>
    <name evidence="20" type="ORF">EDC61_103222</name>
</gene>
<evidence type="ECO:0000256" key="10">
    <source>
        <dbReference type="ARBA" id="ARBA00023004"/>
    </source>
</evidence>
<keyword evidence="10 14" id="KW-0408">Iron</keyword>
<evidence type="ECO:0000256" key="16">
    <source>
        <dbReference type="PIRSR" id="PIRSR038455-2"/>
    </source>
</evidence>
<dbReference type="InterPro" id="IPR036909">
    <property type="entry name" value="Cyt_c-like_dom_sf"/>
</dbReference>
<name>A0A4R3JZT9_9PROT</name>
<feature type="binding site" description="covalent" evidence="16">
    <location>
        <position position="95"/>
    </location>
    <ligand>
        <name>heme c</name>
        <dbReference type="ChEBI" id="CHEBI:61717"/>
        <label>1</label>
    </ligand>
</feature>
<dbReference type="GO" id="GO:0009055">
    <property type="term" value="F:electron transfer activity"/>
    <property type="evidence" value="ECO:0007669"/>
    <property type="project" value="InterPro"/>
</dbReference>
<evidence type="ECO:0000256" key="2">
    <source>
        <dbReference type="ARBA" id="ARBA00011530"/>
    </source>
</evidence>
<comment type="subcellular location">
    <subcellularLocation>
        <location evidence="1 14">Periplasm</location>
    </subcellularLocation>
</comment>
<evidence type="ECO:0000256" key="6">
    <source>
        <dbReference type="ARBA" id="ARBA00022723"/>
    </source>
</evidence>
<dbReference type="AlphaFoldDB" id="A0A4R3JZT9"/>
<reference evidence="20 21" key="1">
    <citation type="submission" date="2019-03" db="EMBL/GenBank/DDBJ databases">
        <title>Genomic Encyclopedia of Type Strains, Phase IV (KMG-IV): sequencing the most valuable type-strain genomes for metagenomic binning, comparative biology and taxonomic classification.</title>
        <authorList>
            <person name="Goeker M."/>
        </authorList>
    </citation>
    <scope>NUCLEOTIDE SEQUENCE [LARGE SCALE GENOMIC DNA]</scope>
    <source>
        <strain evidence="20 21">DSM 103923</strain>
    </source>
</reference>
<dbReference type="GO" id="GO:0016669">
    <property type="term" value="F:oxidoreductase activity, acting on a sulfur group of donors, cytochrome as acceptor"/>
    <property type="evidence" value="ECO:0007669"/>
    <property type="project" value="InterPro"/>
</dbReference>
<evidence type="ECO:0000256" key="1">
    <source>
        <dbReference type="ARBA" id="ARBA00004418"/>
    </source>
</evidence>
<comment type="caution">
    <text evidence="20">The sequence shown here is derived from an EMBL/GenBank/DDBJ whole genome shotgun (WGS) entry which is preliminary data.</text>
</comment>
<dbReference type="GO" id="GO:0046872">
    <property type="term" value="F:metal ion binding"/>
    <property type="evidence" value="ECO:0007669"/>
    <property type="project" value="UniProtKB-KW"/>
</dbReference>
<evidence type="ECO:0000256" key="17">
    <source>
        <dbReference type="PIRSR" id="PIRSR038455-3"/>
    </source>
</evidence>
<dbReference type="GO" id="GO:0016740">
    <property type="term" value="F:transferase activity"/>
    <property type="evidence" value="ECO:0007669"/>
    <property type="project" value="UniProtKB-KW"/>
</dbReference>
<feature type="active site" description="Cysteine persulfide intermediate" evidence="15">
    <location>
        <position position="237"/>
    </location>
</feature>
<feature type="binding site" description="axial binding residue" evidence="17">
    <location>
        <position position="195"/>
    </location>
    <ligand>
        <name>heme c</name>
        <dbReference type="ChEBI" id="CHEBI:61717"/>
        <label>2</label>
    </ligand>
    <ligandPart>
        <name>Fe</name>
        <dbReference type="ChEBI" id="CHEBI:18248"/>
    </ligandPart>
</feature>
<dbReference type="GO" id="GO:0070069">
    <property type="term" value="C:cytochrome complex"/>
    <property type="evidence" value="ECO:0007669"/>
    <property type="project" value="InterPro"/>
</dbReference>
<evidence type="ECO:0000256" key="7">
    <source>
        <dbReference type="ARBA" id="ARBA00022729"/>
    </source>
</evidence>
<dbReference type="RefSeq" id="WP_165919107.1">
    <property type="nucleotide sequence ID" value="NZ_AP018721.1"/>
</dbReference>
<keyword evidence="7 18" id="KW-0732">Signal</keyword>
<dbReference type="PIRSF" id="PIRSF038455">
    <property type="entry name" value="SoxA"/>
    <property type="match status" value="1"/>
</dbReference>
<comment type="subunit">
    <text evidence="2 14">Heterodimer of SoxA and SoxX.</text>
</comment>
<evidence type="ECO:0000313" key="21">
    <source>
        <dbReference type="Proteomes" id="UP000295135"/>
    </source>
</evidence>
<protein>
    <recommendedName>
        <fullName evidence="14">SoxAX cytochrome complex subunit A</fullName>
        <ecNumber evidence="14">2.8.5.2</ecNumber>
    </recommendedName>
    <alternativeName>
        <fullName evidence="14">Protein SoxA</fullName>
    </alternativeName>
    <alternativeName>
        <fullName evidence="14">Sulfur oxidizing protein A</fullName>
    </alternativeName>
    <alternativeName>
        <fullName evidence="14">Thiosulfate-oxidizing multienzyme system protein SoxA</fullName>
    </alternativeName>
</protein>
<evidence type="ECO:0000256" key="5">
    <source>
        <dbReference type="ARBA" id="ARBA00022679"/>
    </source>
</evidence>
<evidence type="ECO:0000256" key="13">
    <source>
        <dbReference type="ARBA" id="ARBA00048423"/>
    </source>
</evidence>
<keyword evidence="8 14" id="KW-0574">Periplasm</keyword>
<dbReference type="InterPro" id="IPR009056">
    <property type="entry name" value="Cyt_c-like_dom"/>
</dbReference>
<dbReference type="EMBL" id="SLZY01000003">
    <property type="protein sequence ID" value="TCS73099.1"/>
    <property type="molecule type" value="Genomic_DNA"/>
</dbReference>
<evidence type="ECO:0000256" key="12">
    <source>
        <dbReference type="ARBA" id="ARBA00048077"/>
    </source>
</evidence>
<keyword evidence="5 14" id="KW-0808">Transferase</keyword>
<keyword evidence="4 14" id="KW-0349">Heme</keyword>
<evidence type="ECO:0000256" key="4">
    <source>
        <dbReference type="ARBA" id="ARBA00022617"/>
    </source>
</evidence>
<comment type="catalytic activity">
    <reaction evidence="12 14">
        <text>L-cysteinyl-[SoxY protein] + thiosulfate + 2 Fe(III)-[cytochrome c] = S-sulfosulfanyl-L-cysteinyl-[SoxY protein] + 2 Fe(II)-[cytochrome c] + 2 H(+)</text>
        <dbReference type="Rhea" id="RHEA:56720"/>
        <dbReference type="Rhea" id="RHEA-COMP:10350"/>
        <dbReference type="Rhea" id="RHEA-COMP:14328"/>
        <dbReference type="Rhea" id="RHEA-COMP:14399"/>
        <dbReference type="Rhea" id="RHEA-COMP:14691"/>
        <dbReference type="ChEBI" id="CHEBI:15378"/>
        <dbReference type="ChEBI" id="CHEBI:29033"/>
        <dbReference type="ChEBI" id="CHEBI:29034"/>
        <dbReference type="ChEBI" id="CHEBI:29950"/>
        <dbReference type="ChEBI" id="CHEBI:33542"/>
        <dbReference type="ChEBI" id="CHEBI:139321"/>
        <dbReference type="EC" id="2.8.5.2"/>
    </reaction>
</comment>
<dbReference type="SUPFAM" id="SSF46626">
    <property type="entry name" value="Cytochrome c"/>
    <property type="match status" value="2"/>
</dbReference>
<feature type="binding site" description="covalent" evidence="16">
    <location>
        <position position="194"/>
    </location>
    <ligand>
        <name>heme c</name>
        <dbReference type="ChEBI" id="CHEBI:61717"/>
        <label>2</label>
    </ligand>
</feature>
<evidence type="ECO:0000256" key="9">
    <source>
        <dbReference type="ARBA" id="ARBA00022982"/>
    </source>
</evidence>
<feature type="signal peptide" evidence="18">
    <location>
        <begin position="1"/>
        <end position="22"/>
    </location>
</feature>
<dbReference type="GO" id="GO:0042597">
    <property type="term" value="C:periplasmic space"/>
    <property type="evidence" value="ECO:0007669"/>
    <property type="project" value="UniProtKB-SubCell"/>
</dbReference>
<evidence type="ECO:0000256" key="18">
    <source>
        <dbReference type="SAM" id="SignalP"/>
    </source>
</evidence>
<dbReference type="EC" id="2.8.5.2" evidence="14"/>
<comment type="cofactor">
    <cofactor evidence="16">
        <name>heme</name>
        <dbReference type="ChEBI" id="CHEBI:30413"/>
    </cofactor>
    <text evidence="16">Binds 2 heme groups per subunit.</text>
</comment>
<comment type="catalytic activity">
    <reaction evidence="13 14">
        <text>S-sulfanyl-L-cysteinyl-[SoxY protein] + thiosulfate + 2 Fe(III)-[cytochrome c] = S-(2-sulfodisulfanyl)-L-cysteinyl-[SoxY protein] + 2 Fe(II)-[cytochrome c] + 2 H(+)</text>
        <dbReference type="Rhea" id="RHEA:51224"/>
        <dbReference type="Rhea" id="RHEA-COMP:10350"/>
        <dbReference type="Rhea" id="RHEA-COMP:14399"/>
        <dbReference type="Rhea" id="RHEA-COMP:14689"/>
        <dbReference type="Rhea" id="RHEA-COMP:14690"/>
        <dbReference type="ChEBI" id="CHEBI:15378"/>
        <dbReference type="ChEBI" id="CHEBI:29033"/>
        <dbReference type="ChEBI" id="CHEBI:29034"/>
        <dbReference type="ChEBI" id="CHEBI:33542"/>
        <dbReference type="ChEBI" id="CHEBI:61963"/>
        <dbReference type="ChEBI" id="CHEBI:140664"/>
        <dbReference type="EC" id="2.8.5.2"/>
    </reaction>
</comment>
<comment type="similarity">
    <text evidence="11 14">Belongs to the SoxA family.</text>
</comment>
<feature type="binding site" description="axial binding residue" evidence="17">
    <location>
        <position position="127"/>
    </location>
    <ligand>
        <name>heme c</name>
        <dbReference type="ChEBI" id="CHEBI:61717"/>
        <label>1</label>
    </ligand>
    <ligandPart>
        <name>Fe</name>
        <dbReference type="ChEBI" id="CHEBI:18248"/>
    </ligandPart>
</feature>
<dbReference type="GO" id="GO:0019417">
    <property type="term" value="P:sulfur oxidation"/>
    <property type="evidence" value="ECO:0007669"/>
    <property type="project" value="InterPro"/>
</dbReference>
<accession>A0A4R3JZT9</accession>
<dbReference type="Proteomes" id="UP000295135">
    <property type="component" value="Unassembled WGS sequence"/>
</dbReference>
<evidence type="ECO:0000256" key="3">
    <source>
        <dbReference type="ARBA" id="ARBA00022448"/>
    </source>
</evidence>
<keyword evidence="6 14" id="KW-0479">Metal-binding</keyword>
<keyword evidence="9 14" id="KW-0249">Electron transport</keyword>
<dbReference type="Gene3D" id="1.10.760.10">
    <property type="entry name" value="Cytochrome c-like domain"/>
    <property type="match status" value="2"/>
</dbReference>
<evidence type="ECO:0000259" key="19">
    <source>
        <dbReference type="Pfam" id="PF21342"/>
    </source>
</evidence>
<evidence type="ECO:0000256" key="11">
    <source>
        <dbReference type="ARBA" id="ARBA00025746"/>
    </source>
</evidence>
<feature type="binding site" evidence="16">
    <location>
        <position position="233"/>
    </location>
    <ligand>
        <name>substrate</name>
    </ligand>
</feature>
<keyword evidence="21" id="KW-1185">Reference proteome</keyword>
<sequence length="276" mass="30569">MKKLLLTLVGAGVLLGAVSASAGPEEDRKAMVNYFKQKFPDVKFENYIHGALALDADSKAQYDSIMEFPPYEGVVEQGKKMWETPFKNGKKYADCFPNGGKNAAAMYPMFDDKKGEVVIFDEALNNCRVANGEEPYKLDDVKTMGTLLSYARTLSDGAKVNVKVNGPAALAAYEDGKHTFYSRAGQLNLACANCHVQNAGVRLRSELLSPALGHTTHWPVFRGGDNLVTLQMRYKGCHNSVRHVPDNVGSKRYKNLEFFESYMSNGLEMKASVFRK</sequence>
<proteinExistence type="inferred from homology"/>
<evidence type="ECO:0000256" key="8">
    <source>
        <dbReference type="ARBA" id="ARBA00022764"/>
    </source>
</evidence>
<feature type="binding site" description="covalent" evidence="16">
    <location>
        <position position="191"/>
    </location>
    <ligand>
        <name>heme c</name>
        <dbReference type="ChEBI" id="CHEBI:61717"/>
        <label>2</label>
    </ligand>
</feature>
<feature type="chain" id="PRO_5020941369" description="SoxAX cytochrome complex subunit A" evidence="18">
    <location>
        <begin position="23"/>
        <end position="276"/>
    </location>
</feature>
<dbReference type="NCBIfam" id="TIGR04484">
    <property type="entry name" value="thiosulf_SoxA"/>
    <property type="match status" value="1"/>
</dbReference>
<feature type="domain" description="Cytochrome c" evidence="19">
    <location>
        <begin position="77"/>
        <end position="160"/>
    </location>
</feature>
<organism evidence="20 21">
    <name type="scientific">Sulfuritortus calidifontis</name>
    <dbReference type="NCBI Taxonomy" id="1914471"/>
    <lineage>
        <taxon>Bacteria</taxon>
        <taxon>Pseudomonadati</taxon>
        <taxon>Pseudomonadota</taxon>
        <taxon>Betaproteobacteria</taxon>
        <taxon>Nitrosomonadales</taxon>
        <taxon>Thiobacillaceae</taxon>
        <taxon>Sulfuritortus</taxon>
    </lineage>
</organism>
<evidence type="ECO:0000256" key="14">
    <source>
        <dbReference type="PIRNR" id="PIRNR038455"/>
    </source>
</evidence>
<keyword evidence="3 14" id="KW-0813">Transport</keyword>
<dbReference type="GO" id="GO:0020037">
    <property type="term" value="F:heme binding"/>
    <property type="evidence" value="ECO:0007669"/>
    <property type="project" value="InterPro"/>
</dbReference>
<feature type="binding site" description="axial binding residue" evidence="17">
    <location>
        <position position="237"/>
    </location>
    <ligand>
        <name>heme c</name>
        <dbReference type="ChEBI" id="CHEBI:61717"/>
        <label>2</label>
    </ligand>
    <ligandPart>
        <name>Fe</name>
        <dbReference type="ChEBI" id="CHEBI:18248"/>
    </ligandPart>
</feature>
<dbReference type="Pfam" id="PF21342">
    <property type="entry name" value="SoxA-TsdA_cyt-c"/>
    <property type="match status" value="1"/>
</dbReference>